<dbReference type="Gene3D" id="3.10.180.10">
    <property type="entry name" value="2,3-Dihydroxybiphenyl 1,2-Dioxygenase, domain 1"/>
    <property type="match status" value="1"/>
</dbReference>
<dbReference type="PROSITE" id="PS51819">
    <property type="entry name" value="VOC"/>
    <property type="match status" value="1"/>
</dbReference>
<dbReference type="InterPro" id="IPR029068">
    <property type="entry name" value="Glyas_Bleomycin-R_OHBP_Dase"/>
</dbReference>
<dbReference type="PANTHER" id="PTHR36113:SF1">
    <property type="entry name" value="GLYOXALASE_BLEOMYCIN RESISTANCE PROTEIN_DIOXYGENASE"/>
    <property type="match status" value="1"/>
</dbReference>
<name>A0A8J2U4W9_9GAMM</name>
<dbReference type="RefSeq" id="WP_087505942.1">
    <property type="nucleotide sequence ID" value="NZ_BMDX01000007.1"/>
</dbReference>
<dbReference type="InterPro" id="IPR037523">
    <property type="entry name" value="VOC_core"/>
</dbReference>
<evidence type="ECO:0000259" key="1">
    <source>
        <dbReference type="PROSITE" id="PS51819"/>
    </source>
</evidence>
<dbReference type="EMBL" id="BMDX01000007">
    <property type="protein sequence ID" value="GGA76239.1"/>
    <property type="molecule type" value="Genomic_DNA"/>
</dbReference>
<accession>A0A8J2U4W9</accession>
<dbReference type="Pfam" id="PF00903">
    <property type="entry name" value="Glyoxalase"/>
    <property type="match status" value="1"/>
</dbReference>
<keyword evidence="3" id="KW-1185">Reference proteome</keyword>
<sequence length="140" mass="16026">MMRLEHINLFVPDIQSVLAFYQAAFPHWSMRGEGNGDWYGKPRYWCHFGDDYNYITFNSPSIGENRDLTTTSTGLAHFAFEVSNLNEVIGRLETAGYEIAKDGADSPYRNNVYFLDPAGFEVEFVEYLTDVPALRNSYAE</sequence>
<dbReference type="AlphaFoldDB" id="A0A8J2U4W9"/>
<protein>
    <submittedName>
        <fullName evidence="2">Glyoxalase</fullName>
    </submittedName>
</protein>
<dbReference type="SUPFAM" id="SSF54593">
    <property type="entry name" value="Glyoxalase/Bleomycin resistance protein/Dihydroxybiphenyl dioxygenase"/>
    <property type="match status" value="1"/>
</dbReference>
<comment type="caution">
    <text evidence="2">The sequence shown here is derived from an EMBL/GenBank/DDBJ whole genome shotgun (WGS) entry which is preliminary data.</text>
</comment>
<feature type="domain" description="VOC" evidence="1">
    <location>
        <begin position="3"/>
        <end position="127"/>
    </location>
</feature>
<dbReference type="OrthoDB" id="9179860at2"/>
<gene>
    <name evidence="2" type="ORF">GCM10011369_17630</name>
</gene>
<organism evidence="2 3">
    <name type="scientific">Neiella marina</name>
    <dbReference type="NCBI Taxonomy" id="508461"/>
    <lineage>
        <taxon>Bacteria</taxon>
        <taxon>Pseudomonadati</taxon>
        <taxon>Pseudomonadota</taxon>
        <taxon>Gammaproteobacteria</taxon>
        <taxon>Alteromonadales</taxon>
        <taxon>Echinimonadaceae</taxon>
        <taxon>Neiella</taxon>
    </lineage>
</organism>
<dbReference type="PANTHER" id="PTHR36113">
    <property type="entry name" value="LYASE, PUTATIVE-RELATED-RELATED"/>
    <property type="match status" value="1"/>
</dbReference>
<dbReference type="InterPro" id="IPR051332">
    <property type="entry name" value="Fosfomycin_Res_Enzymes"/>
</dbReference>
<evidence type="ECO:0000313" key="3">
    <source>
        <dbReference type="Proteomes" id="UP000619743"/>
    </source>
</evidence>
<evidence type="ECO:0000313" key="2">
    <source>
        <dbReference type="EMBL" id="GGA76239.1"/>
    </source>
</evidence>
<proteinExistence type="predicted"/>
<reference evidence="3" key="1">
    <citation type="journal article" date="2019" name="Int. J. Syst. Evol. Microbiol.">
        <title>The Global Catalogue of Microorganisms (GCM) 10K type strain sequencing project: providing services to taxonomists for standard genome sequencing and annotation.</title>
        <authorList>
            <consortium name="The Broad Institute Genomics Platform"/>
            <consortium name="The Broad Institute Genome Sequencing Center for Infectious Disease"/>
            <person name="Wu L."/>
            <person name="Ma J."/>
        </authorList>
    </citation>
    <scope>NUCLEOTIDE SEQUENCE [LARGE SCALE GENOMIC DNA]</scope>
    <source>
        <strain evidence="3">CGMCC 1.10130</strain>
    </source>
</reference>
<dbReference type="Proteomes" id="UP000619743">
    <property type="component" value="Unassembled WGS sequence"/>
</dbReference>
<dbReference type="InterPro" id="IPR004360">
    <property type="entry name" value="Glyas_Fos-R_dOase_dom"/>
</dbReference>